<proteinExistence type="predicted"/>
<dbReference type="HOGENOM" id="CLU_2558629_0_0_1"/>
<accession>A0A0C9X0K9</accession>
<evidence type="ECO:0000313" key="2">
    <source>
        <dbReference type="EMBL" id="KIK05610.1"/>
    </source>
</evidence>
<organism evidence="2 3">
    <name type="scientific">Laccaria amethystina LaAM-08-1</name>
    <dbReference type="NCBI Taxonomy" id="1095629"/>
    <lineage>
        <taxon>Eukaryota</taxon>
        <taxon>Fungi</taxon>
        <taxon>Dikarya</taxon>
        <taxon>Basidiomycota</taxon>
        <taxon>Agaricomycotina</taxon>
        <taxon>Agaricomycetes</taxon>
        <taxon>Agaricomycetidae</taxon>
        <taxon>Agaricales</taxon>
        <taxon>Agaricineae</taxon>
        <taxon>Hydnangiaceae</taxon>
        <taxon>Laccaria</taxon>
    </lineage>
</organism>
<dbReference type="AlphaFoldDB" id="A0A0C9X0K9"/>
<dbReference type="EMBL" id="KN838559">
    <property type="protein sequence ID" value="KIK05610.1"/>
    <property type="molecule type" value="Genomic_DNA"/>
</dbReference>
<sequence>MFFDDATLSYEKFKTFNLTMFPFVAGATSSVKGIQILSYITVPLAAILIVIWALLPSRLPVGQVCKEKAHSDRLFECSYQRF</sequence>
<protein>
    <submittedName>
        <fullName evidence="2">Uncharacterized protein</fullName>
    </submittedName>
</protein>
<keyword evidence="1" id="KW-0812">Transmembrane</keyword>
<reference evidence="2 3" key="1">
    <citation type="submission" date="2014-04" db="EMBL/GenBank/DDBJ databases">
        <authorList>
            <consortium name="DOE Joint Genome Institute"/>
            <person name="Kuo A."/>
            <person name="Kohler A."/>
            <person name="Nagy L.G."/>
            <person name="Floudas D."/>
            <person name="Copeland A."/>
            <person name="Barry K.W."/>
            <person name="Cichocki N."/>
            <person name="Veneault-Fourrey C."/>
            <person name="LaButti K."/>
            <person name="Lindquist E.A."/>
            <person name="Lipzen A."/>
            <person name="Lundell T."/>
            <person name="Morin E."/>
            <person name="Murat C."/>
            <person name="Sun H."/>
            <person name="Tunlid A."/>
            <person name="Henrissat B."/>
            <person name="Grigoriev I.V."/>
            <person name="Hibbett D.S."/>
            <person name="Martin F."/>
            <person name="Nordberg H.P."/>
            <person name="Cantor M.N."/>
            <person name="Hua S.X."/>
        </authorList>
    </citation>
    <scope>NUCLEOTIDE SEQUENCE [LARGE SCALE GENOMIC DNA]</scope>
    <source>
        <strain evidence="2 3">LaAM-08-1</strain>
    </source>
</reference>
<keyword evidence="1" id="KW-0472">Membrane</keyword>
<reference evidence="3" key="2">
    <citation type="submission" date="2015-01" db="EMBL/GenBank/DDBJ databases">
        <title>Evolutionary Origins and Diversification of the Mycorrhizal Mutualists.</title>
        <authorList>
            <consortium name="DOE Joint Genome Institute"/>
            <consortium name="Mycorrhizal Genomics Consortium"/>
            <person name="Kohler A."/>
            <person name="Kuo A."/>
            <person name="Nagy L.G."/>
            <person name="Floudas D."/>
            <person name="Copeland A."/>
            <person name="Barry K.W."/>
            <person name="Cichocki N."/>
            <person name="Veneault-Fourrey C."/>
            <person name="LaButti K."/>
            <person name="Lindquist E.A."/>
            <person name="Lipzen A."/>
            <person name="Lundell T."/>
            <person name="Morin E."/>
            <person name="Murat C."/>
            <person name="Riley R."/>
            <person name="Ohm R."/>
            <person name="Sun H."/>
            <person name="Tunlid A."/>
            <person name="Henrissat B."/>
            <person name="Grigoriev I.V."/>
            <person name="Hibbett D.S."/>
            <person name="Martin F."/>
        </authorList>
    </citation>
    <scope>NUCLEOTIDE SEQUENCE [LARGE SCALE GENOMIC DNA]</scope>
    <source>
        <strain evidence="3">LaAM-08-1</strain>
    </source>
</reference>
<dbReference type="OrthoDB" id="413079at2759"/>
<name>A0A0C9X0K9_9AGAR</name>
<feature type="transmembrane region" description="Helical" evidence="1">
    <location>
        <begin position="36"/>
        <end position="55"/>
    </location>
</feature>
<dbReference type="Proteomes" id="UP000054477">
    <property type="component" value="Unassembled WGS sequence"/>
</dbReference>
<evidence type="ECO:0000256" key="1">
    <source>
        <dbReference type="SAM" id="Phobius"/>
    </source>
</evidence>
<evidence type="ECO:0000313" key="3">
    <source>
        <dbReference type="Proteomes" id="UP000054477"/>
    </source>
</evidence>
<keyword evidence="1" id="KW-1133">Transmembrane helix</keyword>
<keyword evidence="3" id="KW-1185">Reference proteome</keyword>
<gene>
    <name evidence="2" type="ORF">K443DRAFT_346843</name>
</gene>